<organism evidence="1 2">
    <name type="scientific">Aegilops tauschii subsp. strangulata</name>
    <name type="common">Goatgrass</name>
    <dbReference type="NCBI Taxonomy" id="200361"/>
    <lineage>
        <taxon>Eukaryota</taxon>
        <taxon>Viridiplantae</taxon>
        <taxon>Streptophyta</taxon>
        <taxon>Embryophyta</taxon>
        <taxon>Tracheophyta</taxon>
        <taxon>Spermatophyta</taxon>
        <taxon>Magnoliopsida</taxon>
        <taxon>Liliopsida</taxon>
        <taxon>Poales</taxon>
        <taxon>Poaceae</taxon>
        <taxon>BOP clade</taxon>
        <taxon>Pooideae</taxon>
        <taxon>Triticodae</taxon>
        <taxon>Triticeae</taxon>
        <taxon>Triticinae</taxon>
        <taxon>Aegilops</taxon>
    </lineage>
</organism>
<dbReference type="Proteomes" id="UP000015105">
    <property type="component" value="Chromosome 5D"/>
</dbReference>
<proteinExistence type="predicted"/>
<reference evidence="1" key="5">
    <citation type="journal article" date="2021" name="G3 (Bethesda)">
        <title>Aegilops tauschii genome assembly Aet v5.0 features greater sequence contiguity and improved annotation.</title>
        <authorList>
            <person name="Wang L."/>
            <person name="Zhu T."/>
            <person name="Rodriguez J.C."/>
            <person name="Deal K.R."/>
            <person name="Dubcovsky J."/>
            <person name="McGuire P.E."/>
            <person name="Lux T."/>
            <person name="Spannagl M."/>
            <person name="Mayer K.F.X."/>
            <person name="Baldrich P."/>
            <person name="Meyers B.C."/>
            <person name="Huo N."/>
            <person name="Gu Y.Q."/>
            <person name="Zhou H."/>
            <person name="Devos K.M."/>
            <person name="Bennetzen J.L."/>
            <person name="Unver T."/>
            <person name="Budak H."/>
            <person name="Gulick P.J."/>
            <person name="Galiba G."/>
            <person name="Kalapos B."/>
            <person name="Nelson D.R."/>
            <person name="Li P."/>
            <person name="You F.M."/>
            <person name="Luo M.C."/>
            <person name="Dvorak J."/>
        </authorList>
    </citation>
    <scope>NUCLEOTIDE SEQUENCE [LARGE SCALE GENOMIC DNA]</scope>
    <source>
        <strain evidence="1">cv. AL8/78</strain>
    </source>
</reference>
<evidence type="ECO:0000313" key="1">
    <source>
        <dbReference type="EnsemblPlants" id="AET5Gv20545700.2"/>
    </source>
</evidence>
<reference evidence="2" key="2">
    <citation type="journal article" date="2017" name="Nat. Plants">
        <title>The Aegilops tauschii genome reveals multiple impacts of transposons.</title>
        <authorList>
            <person name="Zhao G."/>
            <person name="Zou C."/>
            <person name="Li K."/>
            <person name="Wang K."/>
            <person name="Li T."/>
            <person name="Gao L."/>
            <person name="Zhang X."/>
            <person name="Wang H."/>
            <person name="Yang Z."/>
            <person name="Liu X."/>
            <person name="Jiang W."/>
            <person name="Mao L."/>
            <person name="Kong X."/>
            <person name="Jiao Y."/>
            <person name="Jia J."/>
        </authorList>
    </citation>
    <scope>NUCLEOTIDE SEQUENCE [LARGE SCALE GENOMIC DNA]</scope>
    <source>
        <strain evidence="2">cv. AL8/78</strain>
    </source>
</reference>
<accession>A0A453KX93</accession>
<reference evidence="2" key="1">
    <citation type="journal article" date="2014" name="Science">
        <title>Ancient hybridizations among the ancestral genomes of bread wheat.</title>
        <authorList>
            <consortium name="International Wheat Genome Sequencing Consortium,"/>
            <person name="Marcussen T."/>
            <person name="Sandve S.R."/>
            <person name="Heier L."/>
            <person name="Spannagl M."/>
            <person name="Pfeifer M."/>
            <person name="Jakobsen K.S."/>
            <person name="Wulff B.B."/>
            <person name="Steuernagel B."/>
            <person name="Mayer K.F."/>
            <person name="Olsen O.A."/>
        </authorList>
    </citation>
    <scope>NUCLEOTIDE SEQUENCE [LARGE SCALE GENOMIC DNA]</scope>
    <source>
        <strain evidence="2">cv. AL8/78</strain>
    </source>
</reference>
<evidence type="ECO:0000313" key="2">
    <source>
        <dbReference type="Proteomes" id="UP000015105"/>
    </source>
</evidence>
<reference evidence="1" key="4">
    <citation type="submission" date="2019-03" db="UniProtKB">
        <authorList>
            <consortium name="EnsemblPlants"/>
        </authorList>
    </citation>
    <scope>IDENTIFICATION</scope>
</reference>
<dbReference type="EnsemblPlants" id="AET5Gv20545700.2">
    <property type="protein sequence ID" value="AET5Gv20545700.2"/>
    <property type="gene ID" value="AET5Gv20545700"/>
</dbReference>
<sequence length="78" mass="8745">MVQIVEVVTVTWGNLGTHQFTNYCTHSFRTGIVSRSGTVLAFICEENWCVHTDIASRVLLVGVFANSLLDWPSLYRPS</sequence>
<dbReference type="AlphaFoldDB" id="A0A453KX93"/>
<name>A0A453KX93_AEGTS</name>
<reference evidence="1" key="3">
    <citation type="journal article" date="2017" name="Nature">
        <title>Genome sequence of the progenitor of the wheat D genome Aegilops tauschii.</title>
        <authorList>
            <person name="Luo M.C."/>
            <person name="Gu Y.Q."/>
            <person name="Puiu D."/>
            <person name="Wang H."/>
            <person name="Twardziok S.O."/>
            <person name="Deal K.R."/>
            <person name="Huo N."/>
            <person name="Zhu T."/>
            <person name="Wang L."/>
            <person name="Wang Y."/>
            <person name="McGuire P.E."/>
            <person name="Liu S."/>
            <person name="Long H."/>
            <person name="Ramasamy R.K."/>
            <person name="Rodriguez J.C."/>
            <person name="Van S.L."/>
            <person name="Yuan L."/>
            <person name="Wang Z."/>
            <person name="Xia Z."/>
            <person name="Xiao L."/>
            <person name="Anderson O.D."/>
            <person name="Ouyang S."/>
            <person name="Liang Y."/>
            <person name="Zimin A.V."/>
            <person name="Pertea G."/>
            <person name="Qi P."/>
            <person name="Bennetzen J.L."/>
            <person name="Dai X."/>
            <person name="Dawson M.W."/>
            <person name="Muller H.G."/>
            <person name="Kugler K."/>
            <person name="Rivarola-Duarte L."/>
            <person name="Spannagl M."/>
            <person name="Mayer K.F.X."/>
            <person name="Lu F.H."/>
            <person name="Bevan M.W."/>
            <person name="Leroy P."/>
            <person name="Li P."/>
            <person name="You F.M."/>
            <person name="Sun Q."/>
            <person name="Liu Z."/>
            <person name="Lyons E."/>
            <person name="Wicker T."/>
            <person name="Salzberg S.L."/>
            <person name="Devos K.M."/>
            <person name="Dvorak J."/>
        </authorList>
    </citation>
    <scope>NUCLEOTIDE SEQUENCE [LARGE SCALE GENOMIC DNA]</scope>
    <source>
        <strain evidence="1">cv. AL8/78</strain>
    </source>
</reference>
<dbReference type="Gramene" id="AET5Gv20545700.2">
    <property type="protein sequence ID" value="AET5Gv20545700.2"/>
    <property type="gene ID" value="AET5Gv20545700"/>
</dbReference>
<protein>
    <submittedName>
        <fullName evidence="1">Uncharacterized protein</fullName>
    </submittedName>
</protein>
<keyword evidence="2" id="KW-1185">Reference proteome</keyword>